<feature type="transmembrane region" description="Helical" evidence="1">
    <location>
        <begin position="105"/>
        <end position="126"/>
    </location>
</feature>
<accession>A0ABT5C7I3</accession>
<dbReference type="RefSeq" id="WP_272100130.1">
    <property type="nucleotide sequence ID" value="NZ_JAQNDK010000004.1"/>
</dbReference>
<evidence type="ECO:0000256" key="1">
    <source>
        <dbReference type="SAM" id="Phobius"/>
    </source>
</evidence>
<gene>
    <name evidence="2" type="ORF">POL72_31595</name>
</gene>
<keyword evidence="3" id="KW-1185">Reference proteome</keyword>
<sequence length="129" mass="14371">MNTPKYIRARLLADPAASLDPWMDPVWCATTPEAEKQRHAEKRARRVMEIYGVEDPRMEALLVRLASQVEQWAAEERATTQEADDAAWVSAVPDKGETERRSSRLALIGAVLFVLGVLCGVALAALRLR</sequence>
<keyword evidence="1" id="KW-1133">Transmembrane helix</keyword>
<dbReference type="EMBL" id="JAQNDK010000004">
    <property type="protein sequence ID" value="MDC0682317.1"/>
    <property type="molecule type" value="Genomic_DNA"/>
</dbReference>
<evidence type="ECO:0000313" key="3">
    <source>
        <dbReference type="Proteomes" id="UP001217485"/>
    </source>
</evidence>
<keyword evidence="1" id="KW-0472">Membrane</keyword>
<evidence type="ECO:0000313" key="2">
    <source>
        <dbReference type="EMBL" id="MDC0682317.1"/>
    </source>
</evidence>
<keyword evidence="1" id="KW-0812">Transmembrane</keyword>
<reference evidence="2 3" key="1">
    <citation type="submission" date="2023-01" db="EMBL/GenBank/DDBJ databases">
        <title>Minimal conservation of predation-associated metabolite biosynthetic gene clusters underscores biosynthetic potential of Myxococcota including descriptions for ten novel species: Archangium lansinium sp. nov., Myxococcus landrumus sp. nov., Nannocystis bai.</title>
        <authorList>
            <person name="Ahearne A."/>
            <person name="Stevens C."/>
            <person name="Dowd S."/>
        </authorList>
    </citation>
    <scope>NUCLEOTIDE SEQUENCE [LARGE SCALE GENOMIC DNA]</scope>
    <source>
        <strain evidence="2 3">WIWO2</strain>
    </source>
</reference>
<organism evidence="2 3">
    <name type="scientific">Sorangium atrum</name>
    <dbReference type="NCBI Taxonomy" id="2995308"/>
    <lineage>
        <taxon>Bacteria</taxon>
        <taxon>Pseudomonadati</taxon>
        <taxon>Myxococcota</taxon>
        <taxon>Polyangia</taxon>
        <taxon>Polyangiales</taxon>
        <taxon>Polyangiaceae</taxon>
        <taxon>Sorangium</taxon>
    </lineage>
</organism>
<dbReference type="Proteomes" id="UP001217485">
    <property type="component" value="Unassembled WGS sequence"/>
</dbReference>
<proteinExistence type="predicted"/>
<protein>
    <submittedName>
        <fullName evidence="2">Uncharacterized protein</fullName>
    </submittedName>
</protein>
<name>A0ABT5C7I3_9BACT</name>
<comment type="caution">
    <text evidence="2">The sequence shown here is derived from an EMBL/GenBank/DDBJ whole genome shotgun (WGS) entry which is preliminary data.</text>
</comment>